<keyword evidence="5" id="KW-0472">Membrane</keyword>
<feature type="compositionally biased region" description="Low complexity" evidence="4">
    <location>
        <begin position="35"/>
        <end position="100"/>
    </location>
</feature>
<dbReference type="Gene3D" id="1.25.40.10">
    <property type="entry name" value="Tetratricopeptide repeat domain"/>
    <property type="match status" value="2"/>
</dbReference>
<dbReference type="Proteomes" id="UP000240505">
    <property type="component" value="Chromosome"/>
</dbReference>
<feature type="compositionally biased region" description="Low complexity" evidence="4">
    <location>
        <begin position="149"/>
        <end position="158"/>
    </location>
</feature>
<dbReference type="InterPro" id="IPR019734">
    <property type="entry name" value="TPR_rpt"/>
</dbReference>
<gene>
    <name evidence="6" type="ORF">C9I28_14010</name>
</gene>
<dbReference type="EMBL" id="CP028324">
    <property type="protein sequence ID" value="AVR99197.1"/>
    <property type="molecule type" value="Genomic_DNA"/>
</dbReference>
<feature type="region of interest" description="Disordered" evidence="4">
    <location>
        <begin position="1"/>
        <end position="107"/>
    </location>
</feature>
<feature type="repeat" description="TPR" evidence="3">
    <location>
        <begin position="490"/>
        <end position="523"/>
    </location>
</feature>
<dbReference type="InterPro" id="IPR051012">
    <property type="entry name" value="CellSynth/LPSAsmb/PSIAsmb"/>
</dbReference>
<keyword evidence="2 3" id="KW-0802">TPR repeat</keyword>
<evidence type="ECO:0000256" key="1">
    <source>
        <dbReference type="ARBA" id="ARBA00022737"/>
    </source>
</evidence>
<dbReference type="KEGG" id="masz:C9I28_14010"/>
<keyword evidence="7" id="KW-1185">Reference proteome</keyword>
<feature type="region of interest" description="Disordered" evidence="4">
    <location>
        <begin position="119"/>
        <end position="158"/>
    </location>
</feature>
<dbReference type="Pfam" id="PF14559">
    <property type="entry name" value="TPR_19"/>
    <property type="match status" value="1"/>
</dbReference>
<proteinExistence type="predicted"/>
<evidence type="ECO:0000256" key="3">
    <source>
        <dbReference type="PROSITE-ProRule" id="PRU00339"/>
    </source>
</evidence>
<accession>A0A2R4CHR4</accession>
<evidence type="ECO:0000313" key="7">
    <source>
        <dbReference type="Proteomes" id="UP000240505"/>
    </source>
</evidence>
<keyword evidence="5" id="KW-1133">Transmembrane helix</keyword>
<dbReference type="SUPFAM" id="SSF48452">
    <property type="entry name" value="TPR-like"/>
    <property type="match status" value="1"/>
</dbReference>
<protein>
    <submittedName>
        <fullName evidence="6">Uncharacterized protein</fullName>
    </submittedName>
</protein>
<dbReference type="AlphaFoldDB" id="A0A2R4CHR4"/>
<evidence type="ECO:0000256" key="2">
    <source>
        <dbReference type="ARBA" id="ARBA00022803"/>
    </source>
</evidence>
<dbReference type="PROSITE" id="PS50005">
    <property type="entry name" value="TPR"/>
    <property type="match status" value="1"/>
</dbReference>
<keyword evidence="5" id="KW-0812">Transmembrane</keyword>
<feature type="transmembrane region" description="Helical" evidence="5">
    <location>
        <begin position="184"/>
        <end position="203"/>
    </location>
</feature>
<dbReference type="InterPro" id="IPR011990">
    <property type="entry name" value="TPR-like_helical_dom_sf"/>
</dbReference>
<reference evidence="6 7" key="1">
    <citation type="submission" date="2018-03" db="EMBL/GenBank/DDBJ databases">
        <title>Massilia armeniaca sp. nov., isolated from desert soil.</title>
        <authorList>
            <person name="Huang H."/>
            <person name="Ren M."/>
        </authorList>
    </citation>
    <scope>NUCLEOTIDE SEQUENCE [LARGE SCALE GENOMIC DNA]</scope>
    <source>
        <strain evidence="6 7">ZMN-3</strain>
    </source>
</reference>
<evidence type="ECO:0000256" key="5">
    <source>
        <dbReference type="SAM" id="Phobius"/>
    </source>
</evidence>
<dbReference type="OrthoDB" id="5612599at2"/>
<evidence type="ECO:0000313" key="6">
    <source>
        <dbReference type="EMBL" id="AVR99197.1"/>
    </source>
</evidence>
<dbReference type="Pfam" id="PF13176">
    <property type="entry name" value="TPR_7"/>
    <property type="match status" value="1"/>
</dbReference>
<organism evidence="6 7">
    <name type="scientific">Pseudoduganella armeniaca</name>
    <dbReference type="NCBI Taxonomy" id="2072590"/>
    <lineage>
        <taxon>Bacteria</taxon>
        <taxon>Pseudomonadati</taxon>
        <taxon>Pseudomonadota</taxon>
        <taxon>Betaproteobacteria</taxon>
        <taxon>Burkholderiales</taxon>
        <taxon>Oxalobacteraceae</taxon>
        <taxon>Telluria group</taxon>
        <taxon>Pseudoduganella</taxon>
    </lineage>
</organism>
<sequence length="592" mass="59272">MQALKKAERARQNGLPEEEPAGTADWGLAPLNDTPAPAEAEAEAGAMAPAAAPAAAPGGLELSLEPLSLEPLDPAPRVEAQASAASAPPAPASAAASRPAPARPEPRIPLEPAAEAVHDPVPPQARHEPARPRPAATPPAAPRADAKGAEAAPRPDAAAVRAAARARAAAGAAKPGMDMARVRVAGLSGILLVLLGTFGYVYWRASTAPGPGAALPMVPMPPPSATGATGIVVAPAEPAGGLPPATPADATLATLPAQDSAGTSALPPAVAPASAAVATPLAAPATAQAPAPIPAVAPARMEARAPVLSGPGMSDDPDIMQAAQQDLAERQERAMRDQAADNAQGGATSAAPVAPAAPLAPAYVAGAASGGARPAASGDVRIARGSAPAIAPAVQSAYAAFQAGDLAGARQQYEAALRQDPNNRDALLGAAAVAQRENRGAQAAAWYARLLELDPQDPDALAALVALRPGDMARSEAKLREILKSRPDAGPVLFALGNLYARQARWPEAQQAYFRAFTAAPGNPDYAFNLAVGLDRLNQGKLAAGYYERALALPGQAGFDRAAVQRRLHELAAGSAPAAAPVLPPAPAPRGD</sequence>
<keyword evidence="1" id="KW-0677">Repeat</keyword>
<dbReference type="PANTHER" id="PTHR45586:SF1">
    <property type="entry name" value="LIPOPOLYSACCHARIDE ASSEMBLY PROTEIN B"/>
    <property type="match status" value="1"/>
</dbReference>
<feature type="compositionally biased region" description="Basic and acidic residues" evidence="4">
    <location>
        <begin position="1"/>
        <end position="11"/>
    </location>
</feature>
<name>A0A2R4CHR4_9BURK</name>
<dbReference type="PANTHER" id="PTHR45586">
    <property type="entry name" value="TPR REPEAT-CONTAINING PROTEIN PA4667"/>
    <property type="match status" value="1"/>
</dbReference>
<evidence type="ECO:0000256" key="4">
    <source>
        <dbReference type="SAM" id="MobiDB-lite"/>
    </source>
</evidence>
<dbReference type="SMART" id="SM00028">
    <property type="entry name" value="TPR"/>
    <property type="match status" value="4"/>
</dbReference>